<evidence type="ECO:0000313" key="4">
    <source>
        <dbReference type="EMBL" id="MFC0349332.1"/>
    </source>
</evidence>
<name>A0ABV6ICD0_9BURK</name>
<evidence type="ECO:0000256" key="1">
    <source>
        <dbReference type="ARBA" id="ARBA00022737"/>
    </source>
</evidence>
<keyword evidence="5" id="KW-1185">Reference proteome</keyword>
<dbReference type="PANTHER" id="PTHR24198">
    <property type="entry name" value="ANKYRIN REPEAT AND PROTEIN KINASE DOMAIN-CONTAINING PROTEIN"/>
    <property type="match status" value="1"/>
</dbReference>
<accession>A0ABV6ICD0</accession>
<comment type="caution">
    <text evidence="4">The sequence shown here is derived from an EMBL/GenBank/DDBJ whole genome shotgun (WGS) entry which is preliminary data.</text>
</comment>
<evidence type="ECO:0000256" key="3">
    <source>
        <dbReference type="PROSITE-ProRule" id="PRU00023"/>
    </source>
</evidence>
<proteinExistence type="predicted"/>
<dbReference type="RefSeq" id="WP_390210872.1">
    <property type="nucleotide sequence ID" value="NZ_JBHLXJ010000007.1"/>
</dbReference>
<feature type="repeat" description="ANK" evidence="3">
    <location>
        <begin position="38"/>
        <end position="70"/>
    </location>
</feature>
<keyword evidence="1" id="KW-0677">Repeat</keyword>
<dbReference type="Gene3D" id="1.25.40.20">
    <property type="entry name" value="Ankyrin repeat-containing domain"/>
    <property type="match status" value="1"/>
</dbReference>
<dbReference type="Pfam" id="PF13637">
    <property type="entry name" value="Ank_4"/>
    <property type="match status" value="1"/>
</dbReference>
<reference evidence="4 5" key="1">
    <citation type="submission" date="2024-09" db="EMBL/GenBank/DDBJ databases">
        <authorList>
            <person name="Sun Q."/>
            <person name="Mori K."/>
        </authorList>
    </citation>
    <scope>NUCLEOTIDE SEQUENCE [LARGE SCALE GENOMIC DNA]</scope>
    <source>
        <strain evidence="4 5">CCM 8677</strain>
    </source>
</reference>
<evidence type="ECO:0000256" key="2">
    <source>
        <dbReference type="ARBA" id="ARBA00023043"/>
    </source>
</evidence>
<sequence length="160" mass="18133">MKEAMEAIEKIFQAVRLGDVDLFTSLIDNTDVNSTNEFGRNMLHEAIAYKQLIFVDMLLNRKINVDQKDNKGQTPLHYCAINNLYDVVSQLIAWNANASISDDYGNEVLWTAVFNARGNYDTVKLLVQHGANANHKNKNNKSPLDFAIQIEDNDMISLLK</sequence>
<organism evidence="4 5">
    <name type="scientific">Undibacterium danionis</name>
    <dbReference type="NCBI Taxonomy" id="1812100"/>
    <lineage>
        <taxon>Bacteria</taxon>
        <taxon>Pseudomonadati</taxon>
        <taxon>Pseudomonadota</taxon>
        <taxon>Betaproteobacteria</taxon>
        <taxon>Burkholderiales</taxon>
        <taxon>Oxalobacteraceae</taxon>
        <taxon>Undibacterium</taxon>
    </lineage>
</organism>
<dbReference type="SUPFAM" id="SSF48403">
    <property type="entry name" value="Ankyrin repeat"/>
    <property type="match status" value="1"/>
</dbReference>
<dbReference type="Pfam" id="PF12796">
    <property type="entry name" value="Ank_2"/>
    <property type="match status" value="1"/>
</dbReference>
<dbReference type="SMART" id="SM00248">
    <property type="entry name" value="ANK"/>
    <property type="match status" value="3"/>
</dbReference>
<dbReference type="PROSITE" id="PS50297">
    <property type="entry name" value="ANK_REP_REGION"/>
    <property type="match status" value="1"/>
</dbReference>
<dbReference type="InterPro" id="IPR002110">
    <property type="entry name" value="Ankyrin_rpt"/>
</dbReference>
<feature type="repeat" description="ANK" evidence="3">
    <location>
        <begin position="71"/>
        <end position="103"/>
    </location>
</feature>
<dbReference type="PRINTS" id="PR01415">
    <property type="entry name" value="ANKYRIN"/>
</dbReference>
<gene>
    <name evidence="4" type="ORF">ACFFJH_05905</name>
</gene>
<dbReference type="PANTHER" id="PTHR24198:SF165">
    <property type="entry name" value="ANKYRIN REPEAT-CONTAINING PROTEIN-RELATED"/>
    <property type="match status" value="1"/>
</dbReference>
<dbReference type="EMBL" id="JBHLXJ010000007">
    <property type="protein sequence ID" value="MFC0349332.1"/>
    <property type="molecule type" value="Genomic_DNA"/>
</dbReference>
<dbReference type="Proteomes" id="UP001589844">
    <property type="component" value="Unassembled WGS sequence"/>
</dbReference>
<evidence type="ECO:0000313" key="5">
    <source>
        <dbReference type="Proteomes" id="UP001589844"/>
    </source>
</evidence>
<dbReference type="InterPro" id="IPR036770">
    <property type="entry name" value="Ankyrin_rpt-contain_sf"/>
</dbReference>
<keyword evidence="2 3" id="KW-0040">ANK repeat</keyword>
<dbReference type="PROSITE" id="PS50088">
    <property type="entry name" value="ANK_REPEAT"/>
    <property type="match status" value="2"/>
</dbReference>
<protein>
    <submittedName>
        <fullName evidence="4">Ankyrin repeat domain-containing protein</fullName>
    </submittedName>
</protein>